<dbReference type="GO" id="GO:0016787">
    <property type="term" value="F:hydrolase activity"/>
    <property type="evidence" value="ECO:0007669"/>
    <property type="project" value="UniProtKB-KW"/>
</dbReference>
<dbReference type="OrthoDB" id="9798107at2"/>
<keyword evidence="3" id="KW-0479">Metal-binding</keyword>
<dbReference type="PANTHER" id="PTHR16222:SF24">
    <property type="entry name" value="ADP-RIBOSYLHYDROLASE ARH3"/>
    <property type="match status" value="1"/>
</dbReference>
<evidence type="ECO:0000313" key="5">
    <source>
        <dbReference type="Proteomes" id="UP000281975"/>
    </source>
</evidence>
<protein>
    <submittedName>
        <fullName evidence="4">ADP-ribosylglycohydrolase</fullName>
    </submittedName>
</protein>
<organism evidence="4 5">
    <name type="scientific">Kushneria sinocarnis</name>
    <dbReference type="NCBI Taxonomy" id="595502"/>
    <lineage>
        <taxon>Bacteria</taxon>
        <taxon>Pseudomonadati</taxon>
        <taxon>Pseudomonadota</taxon>
        <taxon>Gammaproteobacteria</taxon>
        <taxon>Oceanospirillales</taxon>
        <taxon>Halomonadaceae</taxon>
        <taxon>Kushneria</taxon>
    </lineage>
</organism>
<dbReference type="RefSeq" id="WP_121172844.1">
    <property type="nucleotide sequence ID" value="NZ_RBIN01000005.1"/>
</dbReference>
<evidence type="ECO:0000256" key="3">
    <source>
        <dbReference type="PIRSR" id="PIRSR605502-1"/>
    </source>
</evidence>
<comment type="similarity">
    <text evidence="1">Belongs to the ADP-ribosylglycohydrolase family.</text>
</comment>
<dbReference type="PANTHER" id="PTHR16222">
    <property type="entry name" value="ADP-RIBOSYLGLYCOHYDROLASE"/>
    <property type="match status" value="1"/>
</dbReference>
<dbReference type="GO" id="GO:0046872">
    <property type="term" value="F:metal ion binding"/>
    <property type="evidence" value="ECO:0007669"/>
    <property type="project" value="UniProtKB-KW"/>
</dbReference>
<name>A0A420WW68_9GAMM</name>
<reference evidence="4 5" key="1">
    <citation type="submission" date="2018-10" db="EMBL/GenBank/DDBJ databases">
        <title>Genomic Encyclopedia of Type Strains, Phase IV (KMG-IV): sequencing the most valuable type-strain genomes for metagenomic binning, comparative biology and taxonomic classification.</title>
        <authorList>
            <person name="Goeker M."/>
        </authorList>
    </citation>
    <scope>NUCLEOTIDE SEQUENCE [LARGE SCALE GENOMIC DNA]</scope>
    <source>
        <strain evidence="4 5">DSM 23229</strain>
    </source>
</reference>
<keyword evidence="3" id="KW-0460">Magnesium</keyword>
<gene>
    <name evidence="4" type="ORF">C7446_1892</name>
</gene>
<dbReference type="InterPro" id="IPR005502">
    <property type="entry name" value="Ribosyl_crysJ1"/>
</dbReference>
<feature type="binding site" evidence="3">
    <location>
        <position position="290"/>
    </location>
    <ligand>
        <name>Mg(2+)</name>
        <dbReference type="ChEBI" id="CHEBI:18420"/>
        <label>1</label>
    </ligand>
</feature>
<dbReference type="InterPro" id="IPR036705">
    <property type="entry name" value="Ribosyl_crysJ1_sf"/>
</dbReference>
<keyword evidence="2 4" id="KW-0378">Hydrolase</keyword>
<comment type="cofactor">
    <cofactor evidence="3">
        <name>Mg(2+)</name>
        <dbReference type="ChEBI" id="CHEBI:18420"/>
    </cofactor>
    <text evidence="3">Binds 2 magnesium ions per subunit.</text>
</comment>
<feature type="binding site" evidence="3">
    <location>
        <position position="70"/>
    </location>
    <ligand>
        <name>Mg(2+)</name>
        <dbReference type="ChEBI" id="CHEBI:18420"/>
        <label>1</label>
    </ligand>
</feature>
<keyword evidence="5" id="KW-1185">Reference proteome</keyword>
<dbReference type="Proteomes" id="UP000281975">
    <property type="component" value="Unassembled WGS sequence"/>
</dbReference>
<dbReference type="InterPro" id="IPR050792">
    <property type="entry name" value="ADP-ribosylglycohydrolase"/>
</dbReference>
<feature type="binding site" evidence="3">
    <location>
        <position position="68"/>
    </location>
    <ligand>
        <name>Mg(2+)</name>
        <dbReference type="ChEBI" id="CHEBI:18420"/>
        <label>1</label>
    </ligand>
</feature>
<dbReference type="Gene3D" id="1.10.4080.10">
    <property type="entry name" value="ADP-ribosylation/Crystallin J1"/>
    <property type="match status" value="1"/>
</dbReference>
<sequence length="345" mass="35578">MTDSLADSDLRRRALGAFYGLALGDALGMPTQSFSRADIISRFGSIDTLHDGPADQPIAPGMPAGSITDDTEQAVLVAELLINGKGHIEPVAFARALTDWEADMKARGSQDLLGPSTNRALAMIAEGISPEQSGRFGTTNGAAMRITPVAIATPATPRETLLEAVIEASRVTHNTSLGIASAAAVAGAISAGLEGAPLDQALRVGHEMAFLGEQQGHWSAGGLISARIEWARQLVRGRDQATGIALIHDLIGTSVAAQESVVATFALAELAGEEPRSALTLAAGIGGDTDTIAAMLGAILGACHGPEGLPAALLEQVARVSHFAPEPLVDQLLMLRQHHAPTHSG</sequence>
<feature type="binding site" evidence="3">
    <location>
        <position position="288"/>
    </location>
    <ligand>
        <name>Mg(2+)</name>
        <dbReference type="ChEBI" id="CHEBI:18420"/>
        <label>1</label>
    </ligand>
</feature>
<comment type="caution">
    <text evidence="4">The sequence shown here is derived from an EMBL/GenBank/DDBJ whole genome shotgun (WGS) entry which is preliminary data.</text>
</comment>
<dbReference type="Pfam" id="PF03747">
    <property type="entry name" value="ADP_ribosyl_GH"/>
    <property type="match status" value="1"/>
</dbReference>
<proteinExistence type="inferred from homology"/>
<evidence type="ECO:0000313" key="4">
    <source>
        <dbReference type="EMBL" id="RKR03368.1"/>
    </source>
</evidence>
<evidence type="ECO:0000256" key="1">
    <source>
        <dbReference type="ARBA" id="ARBA00010702"/>
    </source>
</evidence>
<accession>A0A420WW68</accession>
<dbReference type="AlphaFoldDB" id="A0A420WW68"/>
<feature type="binding site" evidence="3">
    <location>
        <position position="291"/>
    </location>
    <ligand>
        <name>Mg(2+)</name>
        <dbReference type="ChEBI" id="CHEBI:18420"/>
        <label>1</label>
    </ligand>
</feature>
<dbReference type="SUPFAM" id="SSF101478">
    <property type="entry name" value="ADP-ribosylglycohydrolase"/>
    <property type="match status" value="1"/>
</dbReference>
<feature type="binding site" evidence="3">
    <location>
        <position position="69"/>
    </location>
    <ligand>
        <name>Mg(2+)</name>
        <dbReference type="ChEBI" id="CHEBI:18420"/>
        <label>1</label>
    </ligand>
</feature>
<dbReference type="EMBL" id="RBIN01000005">
    <property type="protein sequence ID" value="RKR03368.1"/>
    <property type="molecule type" value="Genomic_DNA"/>
</dbReference>
<evidence type="ECO:0000256" key="2">
    <source>
        <dbReference type="ARBA" id="ARBA00022801"/>
    </source>
</evidence>